<evidence type="ECO:0000313" key="2">
    <source>
        <dbReference type="Proteomes" id="UP000186922"/>
    </source>
</evidence>
<organism evidence="1 2">
    <name type="scientific">Ramazzottius varieornatus</name>
    <name type="common">Water bear</name>
    <name type="synonym">Tardigrade</name>
    <dbReference type="NCBI Taxonomy" id="947166"/>
    <lineage>
        <taxon>Eukaryota</taxon>
        <taxon>Metazoa</taxon>
        <taxon>Ecdysozoa</taxon>
        <taxon>Tardigrada</taxon>
        <taxon>Eutardigrada</taxon>
        <taxon>Parachela</taxon>
        <taxon>Hypsibioidea</taxon>
        <taxon>Ramazzottiidae</taxon>
        <taxon>Ramazzottius</taxon>
    </lineage>
</organism>
<keyword evidence="2" id="KW-1185">Reference proteome</keyword>
<accession>A0A1D1UQG5</accession>
<dbReference type="AlphaFoldDB" id="A0A1D1UQG5"/>
<dbReference type="EMBL" id="BDGG01000001">
    <property type="protein sequence ID" value="GAU88603.1"/>
    <property type="molecule type" value="Genomic_DNA"/>
</dbReference>
<protein>
    <submittedName>
        <fullName evidence="1">Uncharacterized protein</fullName>
    </submittedName>
</protein>
<gene>
    <name evidence="1" type="primary">RvY_01273-1</name>
    <name evidence="1" type="synonym">RvY_01273.1</name>
    <name evidence="1" type="ORF">RvY_01273</name>
</gene>
<evidence type="ECO:0000313" key="1">
    <source>
        <dbReference type="EMBL" id="GAU88603.1"/>
    </source>
</evidence>
<dbReference type="Proteomes" id="UP000186922">
    <property type="component" value="Unassembled WGS sequence"/>
</dbReference>
<comment type="caution">
    <text evidence="1">The sequence shown here is derived from an EMBL/GenBank/DDBJ whole genome shotgun (WGS) entry which is preliminary data.</text>
</comment>
<name>A0A1D1UQG5_RAMVA</name>
<reference evidence="1 2" key="1">
    <citation type="journal article" date="2016" name="Nat. Commun.">
        <title>Extremotolerant tardigrade genome and improved radiotolerance of human cultured cells by tardigrade-unique protein.</title>
        <authorList>
            <person name="Hashimoto T."/>
            <person name="Horikawa D.D."/>
            <person name="Saito Y."/>
            <person name="Kuwahara H."/>
            <person name="Kozuka-Hata H."/>
            <person name="Shin-I T."/>
            <person name="Minakuchi Y."/>
            <person name="Ohishi K."/>
            <person name="Motoyama A."/>
            <person name="Aizu T."/>
            <person name="Enomoto A."/>
            <person name="Kondo K."/>
            <person name="Tanaka S."/>
            <person name="Hara Y."/>
            <person name="Koshikawa S."/>
            <person name="Sagara H."/>
            <person name="Miura T."/>
            <person name="Yokobori S."/>
            <person name="Miyagawa K."/>
            <person name="Suzuki Y."/>
            <person name="Kubo T."/>
            <person name="Oyama M."/>
            <person name="Kohara Y."/>
            <person name="Fujiyama A."/>
            <person name="Arakawa K."/>
            <person name="Katayama T."/>
            <person name="Toyoda A."/>
            <person name="Kunieda T."/>
        </authorList>
    </citation>
    <scope>NUCLEOTIDE SEQUENCE [LARGE SCALE GENOMIC DNA]</scope>
    <source>
        <strain evidence="1 2">YOKOZUNA-1</strain>
    </source>
</reference>
<proteinExistence type="predicted"/>
<sequence>MAAGKEKGKSSYAGDHWCKKMLIPSEIYLRAKNMSRKTARIPAHTQGE</sequence>